<comment type="subcellular location">
    <subcellularLocation>
        <location evidence="1">Endoplasmic reticulum membrane</location>
        <topology evidence="1">Multi-pass membrane protein</topology>
    </subcellularLocation>
</comment>
<dbReference type="STRING" id="307972.A0A2G8KTD9"/>
<sequence length="323" mass="37027">MASTQKNQVRNRRTGRKVMAEDNTALTRGNEGRKFLDKRRLLNTYVVIILLVLVVLVGSAIRALSLIPANVVPDSRNVWNQVFNKWAWLWTLVVTTPNCILECFIRSSRRIQYLFLSIIRVYVLGTATWSFWTNFIMPKVQYATSEFTTNTTDGQPEAIDGTGFDISGHAFLLLLSFLIIQEEVAVLVLRHFYRVKHGFPFLELNRQPIEAPSQGNQSDASTATRNGIDLAEDEQQTSTIMSSGYFNLSYVILYTLVIIFAGFIQLLWVVMVFQTSIFFHTFLETISGSLIAFTMWFIIYKCLHPLVLNIISRIRKEDMNDLM</sequence>
<dbReference type="GO" id="GO:0005789">
    <property type="term" value="C:endoplasmic reticulum membrane"/>
    <property type="evidence" value="ECO:0007669"/>
    <property type="project" value="UniProtKB-SubCell"/>
</dbReference>
<keyword evidence="7 8" id="KW-0472">Membrane</keyword>
<dbReference type="GO" id="GO:0019915">
    <property type="term" value="P:lipid storage"/>
    <property type="evidence" value="ECO:0007669"/>
    <property type="project" value="InterPro"/>
</dbReference>
<dbReference type="Proteomes" id="UP000230750">
    <property type="component" value="Unassembled WGS sequence"/>
</dbReference>
<evidence type="ECO:0000256" key="6">
    <source>
        <dbReference type="ARBA" id="ARBA00023098"/>
    </source>
</evidence>
<dbReference type="GO" id="GO:0008654">
    <property type="term" value="P:phospholipid biosynthetic process"/>
    <property type="evidence" value="ECO:0007669"/>
    <property type="project" value="TreeGrafter"/>
</dbReference>
<dbReference type="PANTHER" id="PTHR23129:SF0">
    <property type="entry name" value="ACYL-COENZYME A DIPHOSPHATASE FITM2"/>
    <property type="match status" value="1"/>
</dbReference>
<evidence type="ECO:0000256" key="8">
    <source>
        <dbReference type="SAM" id="Phobius"/>
    </source>
</evidence>
<evidence type="ECO:0000256" key="5">
    <source>
        <dbReference type="ARBA" id="ARBA00022989"/>
    </source>
</evidence>
<dbReference type="InterPro" id="IPR019388">
    <property type="entry name" value="FIT"/>
</dbReference>
<evidence type="ECO:0000256" key="2">
    <source>
        <dbReference type="ARBA" id="ARBA00022692"/>
    </source>
</evidence>
<keyword evidence="4" id="KW-0256">Endoplasmic reticulum</keyword>
<protein>
    <submittedName>
        <fullName evidence="9">Putative fat storage-inducing transmembrane protein 2-like</fullName>
    </submittedName>
</protein>
<feature type="transmembrane region" description="Helical" evidence="8">
    <location>
        <begin position="42"/>
        <end position="67"/>
    </location>
</feature>
<feature type="transmembrane region" description="Helical" evidence="8">
    <location>
        <begin position="87"/>
        <end position="105"/>
    </location>
</feature>
<dbReference type="EMBL" id="MRZV01000384">
    <property type="protein sequence ID" value="PIK51200.1"/>
    <property type="molecule type" value="Genomic_DNA"/>
</dbReference>
<evidence type="ECO:0000313" key="9">
    <source>
        <dbReference type="EMBL" id="PIK51200.1"/>
    </source>
</evidence>
<dbReference type="Pfam" id="PF10261">
    <property type="entry name" value="FIT"/>
    <property type="match status" value="1"/>
</dbReference>
<gene>
    <name evidence="9" type="ORF">BSL78_11917</name>
</gene>
<keyword evidence="3" id="KW-0378">Hydrolase</keyword>
<dbReference type="AlphaFoldDB" id="A0A2G8KTD9"/>
<keyword evidence="5 8" id="KW-1133">Transmembrane helix</keyword>
<reference evidence="9 10" key="1">
    <citation type="journal article" date="2017" name="PLoS Biol.">
        <title>The sea cucumber genome provides insights into morphological evolution and visceral regeneration.</title>
        <authorList>
            <person name="Zhang X."/>
            <person name="Sun L."/>
            <person name="Yuan J."/>
            <person name="Sun Y."/>
            <person name="Gao Y."/>
            <person name="Zhang L."/>
            <person name="Li S."/>
            <person name="Dai H."/>
            <person name="Hamel J.F."/>
            <person name="Liu C."/>
            <person name="Yu Y."/>
            <person name="Liu S."/>
            <person name="Lin W."/>
            <person name="Guo K."/>
            <person name="Jin S."/>
            <person name="Xu P."/>
            <person name="Storey K.B."/>
            <person name="Huan P."/>
            <person name="Zhang T."/>
            <person name="Zhou Y."/>
            <person name="Zhang J."/>
            <person name="Lin C."/>
            <person name="Li X."/>
            <person name="Xing L."/>
            <person name="Huo D."/>
            <person name="Sun M."/>
            <person name="Wang L."/>
            <person name="Mercier A."/>
            <person name="Li F."/>
            <person name="Yang H."/>
            <person name="Xiang J."/>
        </authorList>
    </citation>
    <scope>NUCLEOTIDE SEQUENCE [LARGE SCALE GENOMIC DNA]</scope>
    <source>
        <strain evidence="9">Shaxun</strain>
        <tissue evidence="9">Muscle</tissue>
    </source>
</reference>
<evidence type="ECO:0000313" key="10">
    <source>
        <dbReference type="Proteomes" id="UP000230750"/>
    </source>
</evidence>
<organism evidence="9 10">
    <name type="scientific">Stichopus japonicus</name>
    <name type="common">Sea cucumber</name>
    <dbReference type="NCBI Taxonomy" id="307972"/>
    <lineage>
        <taxon>Eukaryota</taxon>
        <taxon>Metazoa</taxon>
        <taxon>Echinodermata</taxon>
        <taxon>Eleutherozoa</taxon>
        <taxon>Echinozoa</taxon>
        <taxon>Holothuroidea</taxon>
        <taxon>Aspidochirotacea</taxon>
        <taxon>Aspidochirotida</taxon>
        <taxon>Stichopodidae</taxon>
        <taxon>Apostichopus</taxon>
    </lineage>
</organism>
<dbReference type="OrthoDB" id="5579088at2759"/>
<name>A0A2G8KTD9_STIJA</name>
<proteinExistence type="predicted"/>
<dbReference type="GO" id="GO:0010945">
    <property type="term" value="F:coenzyme A diphosphatase activity"/>
    <property type="evidence" value="ECO:0007669"/>
    <property type="project" value="InterPro"/>
</dbReference>
<feature type="transmembrane region" description="Helical" evidence="8">
    <location>
        <begin position="251"/>
        <end position="271"/>
    </location>
</feature>
<feature type="transmembrane region" description="Helical" evidence="8">
    <location>
        <begin position="170"/>
        <end position="189"/>
    </location>
</feature>
<dbReference type="PANTHER" id="PTHR23129">
    <property type="entry name" value="ACYL-COENZYME A DIPHOSPHATASE FITM2"/>
    <property type="match status" value="1"/>
</dbReference>
<keyword evidence="6" id="KW-0443">Lipid metabolism</keyword>
<keyword evidence="10" id="KW-1185">Reference proteome</keyword>
<evidence type="ECO:0000256" key="1">
    <source>
        <dbReference type="ARBA" id="ARBA00004477"/>
    </source>
</evidence>
<evidence type="ECO:0000256" key="4">
    <source>
        <dbReference type="ARBA" id="ARBA00022824"/>
    </source>
</evidence>
<accession>A0A2G8KTD9</accession>
<keyword evidence="2 8" id="KW-0812">Transmembrane</keyword>
<feature type="transmembrane region" description="Helical" evidence="8">
    <location>
        <begin position="112"/>
        <end position="132"/>
    </location>
</feature>
<comment type="caution">
    <text evidence="9">The sequence shown here is derived from an EMBL/GenBank/DDBJ whole genome shotgun (WGS) entry which is preliminary data.</text>
</comment>
<dbReference type="GO" id="GO:0034389">
    <property type="term" value="P:lipid droplet organization"/>
    <property type="evidence" value="ECO:0007669"/>
    <property type="project" value="TreeGrafter"/>
</dbReference>
<evidence type="ECO:0000256" key="7">
    <source>
        <dbReference type="ARBA" id="ARBA00023136"/>
    </source>
</evidence>
<evidence type="ECO:0000256" key="3">
    <source>
        <dbReference type="ARBA" id="ARBA00022801"/>
    </source>
</evidence>